<evidence type="ECO:0000259" key="1">
    <source>
        <dbReference type="Pfam" id="PF07883"/>
    </source>
</evidence>
<evidence type="ECO:0000313" key="3">
    <source>
        <dbReference type="Proteomes" id="UP000240010"/>
    </source>
</evidence>
<dbReference type="SUPFAM" id="SSF51182">
    <property type="entry name" value="RmlC-like cupins"/>
    <property type="match status" value="1"/>
</dbReference>
<feature type="domain" description="Cupin type-2" evidence="1">
    <location>
        <begin position="49"/>
        <end position="95"/>
    </location>
</feature>
<gene>
    <name evidence="2" type="ORF">B0F87_104216</name>
</gene>
<dbReference type="AlphaFoldDB" id="A0A2S6HF60"/>
<proteinExistence type="predicted"/>
<dbReference type="Gene3D" id="2.60.120.10">
    <property type="entry name" value="Jelly Rolls"/>
    <property type="match status" value="1"/>
</dbReference>
<protein>
    <submittedName>
        <fullName evidence="2">Cupin 2 domain-containing protein</fullName>
    </submittedName>
</protein>
<dbReference type="RefSeq" id="WP_104428625.1">
    <property type="nucleotide sequence ID" value="NZ_PTIZ01000004.1"/>
</dbReference>
<organism evidence="2 3">
    <name type="scientific">Methylobacter tundripaludum</name>
    <dbReference type="NCBI Taxonomy" id="173365"/>
    <lineage>
        <taxon>Bacteria</taxon>
        <taxon>Pseudomonadati</taxon>
        <taxon>Pseudomonadota</taxon>
        <taxon>Gammaproteobacteria</taxon>
        <taxon>Methylococcales</taxon>
        <taxon>Methylococcaceae</taxon>
        <taxon>Methylobacter</taxon>
    </lineage>
</organism>
<dbReference type="Pfam" id="PF07883">
    <property type="entry name" value="Cupin_2"/>
    <property type="match status" value="1"/>
</dbReference>
<dbReference type="CDD" id="cd06981">
    <property type="entry name" value="cupin_reut_a1446"/>
    <property type="match status" value="1"/>
</dbReference>
<name>A0A2S6HF60_9GAMM</name>
<sequence length="109" mass="12765">MNPVNANIFKNIPDQLPEELIECIFKRDNIRIERIISQGHITPAGQWYDQDGDEWVMLLQGEATLLYEKDRQTFHLIAGDYLLIPAHTRHRVEWTPPGLHTIWLAAHLR</sequence>
<dbReference type="Proteomes" id="UP000240010">
    <property type="component" value="Unassembled WGS sequence"/>
</dbReference>
<dbReference type="InterPro" id="IPR011051">
    <property type="entry name" value="RmlC_Cupin_sf"/>
</dbReference>
<dbReference type="EMBL" id="PTIZ01000004">
    <property type="protein sequence ID" value="PPK76124.1"/>
    <property type="molecule type" value="Genomic_DNA"/>
</dbReference>
<dbReference type="InterPro" id="IPR013096">
    <property type="entry name" value="Cupin_2"/>
</dbReference>
<comment type="caution">
    <text evidence="2">The sequence shown here is derived from an EMBL/GenBank/DDBJ whole genome shotgun (WGS) entry which is preliminary data.</text>
</comment>
<dbReference type="InterPro" id="IPR014710">
    <property type="entry name" value="RmlC-like_jellyroll"/>
</dbReference>
<evidence type="ECO:0000313" key="2">
    <source>
        <dbReference type="EMBL" id="PPK76124.1"/>
    </source>
</evidence>
<accession>A0A2S6HF60</accession>
<reference evidence="2 3" key="1">
    <citation type="submission" date="2018-02" db="EMBL/GenBank/DDBJ databases">
        <title>Subsurface microbial communities from deep shales in Ohio and West Virginia, USA.</title>
        <authorList>
            <person name="Wrighton K."/>
        </authorList>
    </citation>
    <scope>NUCLEOTIDE SEQUENCE [LARGE SCALE GENOMIC DNA]</scope>
    <source>
        <strain evidence="2 3">OWC-DMM</strain>
    </source>
</reference>